<dbReference type="EMBL" id="BK032676">
    <property type="protein sequence ID" value="DAF54292.1"/>
    <property type="molecule type" value="Genomic_DNA"/>
</dbReference>
<reference evidence="2" key="1">
    <citation type="journal article" date="2021" name="Proc. Natl. Acad. Sci. U.S.A.">
        <title>A Catalog of Tens of Thousands of Viruses from Human Metagenomes Reveals Hidden Associations with Chronic Diseases.</title>
        <authorList>
            <person name="Tisza M.J."/>
            <person name="Buck C.B."/>
        </authorList>
    </citation>
    <scope>NUCLEOTIDE SEQUENCE</scope>
    <source>
        <strain evidence="2">CtFRY1</strain>
    </source>
</reference>
<keyword evidence="1" id="KW-0472">Membrane</keyword>
<evidence type="ECO:0000256" key="1">
    <source>
        <dbReference type="SAM" id="Phobius"/>
    </source>
</evidence>
<keyword evidence="1" id="KW-1133">Transmembrane helix</keyword>
<keyword evidence="1" id="KW-0812">Transmembrane</keyword>
<organism evidence="2">
    <name type="scientific">Siphoviridae sp. ctFRY1</name>
    <dbReference type="NCBI Taxonomy" id="2827820"/>
    <lineage>
        <taxon>Viruses</taxon>
        <taxon>Duplodnaviria</taxon>
        <taxon>Heunggongvirae</taxon>
        <taxon>Uroviricota</taxon>
        <taxon>Caudoviricetes</taxon>
    </lineage>
</organism>
<proteinExistence type="predicted"/>
<name>A0A8S5STC5_9CAUD</name>
<protein>
    <submittedName>
        <fullName evidence="2">Uncharacterized protein</fullName>
    </submittedName>
</protein>
<feature type="transmembrane region" description="Helical" evidence="1">
    <location>
        <begin position="7"/>
        <end position="30"/>
    </location>
</feature>
<sequence length="88" mass="9564">MIFGVDVCAWFGVLFFLIVGVSSLYNVYAASVNDGLVGRVLYLLTAVFCVVGLMQTGHVENATINAICWLFALRTLRNAVLKGVKHAI</sequence>
<feature type="transmembrane region" description="Helical" evidence="1">
    <location>
        <begin position="36"/>
        <end position="54"/>
    </location>
</feature>
<accession>A0A8S5STC5</accession>
<evidence type="ECO:0000313" key="2">
    <source>
        <dbReference type="EMBL" id="DAF54292.1"/>
    </source>
</evidence>